<keyword evidence="2" id="KW-0813">Transport</keyword>
<dbReference type="Pfam" id="PF01813">
    <property type="entry name" value="ATP-synt_D"/>
    <property type="match status" value="1"/>
</dbReference>
<feature type="region of interest" description="Disordered" evidence="4">
    <location>
        <begin position="184"/>
        <end position="205"/>
    </location>
</feature>
<proteinExistence type="inferred from homology"/>
<dbReference type="InterPro" id="IPR002699">
    <property type="entry name" value="V_ATPase_D"/>
</dbReference>
<dbReference type="Gene3D" id="1.10.287.3240">
    <property type="match status" value="1"/>
</dbReference>
<feature type="compositionally biased region" description="Basic and acidic residues" evidence="4">
    <location>
        <begin position="184"/>
        <end position="193"/>
    </location>
</feature>
<dbReference type="Proteomes" id="UP000820669">
    <property type="component" value="Unassembled WGS sequence"/>
</dbReference>
<keyword evidence="3" id="KW-0406">Ion transport</keyword>
<dbReference type="EMBL" id="JAAXLA010000015">
    <property type="protein sequence ID" value="NMH97775.1"/>
    <property type="molecule type" value="Genomic_DNA"/>
</dbReference>
<evidence type="ECO:0000313" key="6">
    <source>
        <dbReference type="Proteomes" id="UP000820669"/>
    </source>
</evidence>
<dbReference type="RefSeq" id="WP_169381223.1">
    <property type="nucleotide sequence ID" value="NZ_JAAXLA010000015.1"/>
</dbReference>
<evidence type="ECO:0000256" key="2">
    <source>
        <dbReference type="ARBA" id="ARBA00022448"/>
    </source>
</evidence>
<reference evidence="5 6" key="1">
    <citation type="submission" date="2020-04" db="EMBL/GenBank/DDBJ databases">
        <authorList>
            <person name="Klaysubun C."/>
            <person name="Duangmal K."/>
            <person name="Lipun K."/>
        </authorList>
    </citation>
    <scope>NUCLEOTIDE SEQUENCE [LARGE SCALE GENOMIC DNA]</scope>
    <source>
        <strain evidence="5 6">K10HN5</strain>
    </source>
</reference>
<comment type="similarity">
    <text evidence="1">Belongs to the V-ATPase D subunit family.</text>
</comment>
<gene>
    <name evidence="5" type="ORF">HF526_10695</name>
</gene>
<keyword evidence="6" id="KW-1185">Reference proteome</keyword>
<organism evidence="5 6">
    <name type="scientific">Pseudonocardia acidicola</name>
    <dbReference type="NCBI Taxonomy" id="2724939"/>
    <lineage>
        <taxon>Bacteria</taxon>
        <taxon>Bacillati</taxon>
        <taxon>Actinomycetota</taxon>
        <taxon>Actinomycetes</taxon>
        <taxon>Pseudonocardiales</taxon>
        <taxon>Pseudonocardiaceae</taxon>
        <taxon>Pseudonocardia</taxon>
    </lineage>
</organism>
<name>A0ABX1S888_9PSEU</name>
<evidence type="ECO:0000256" key="4">
    <source>
        <dbReference type="SAM" id="MobiDB-lite"/>
    </source>
</evidence>
<dbReference type="PANTHER" id="PTHR11671">
    <property type="entry name" value="V-TYPE ATP SYNTHASE SUBUNIT D"/>
    <property type="match status" value="1"/>
</dbReference>
<evidence type="ECO:0000256" key="3">
    <source>
        <dbReference type="ARBA" id="ARBA00023065"/>
    </source>
</evidence>
<sequence>MARIAVPPGRAGRLWLRRRLDTATRGVDLLERKLTALRDLHERAVREAERTGADWARLAATAQARQLQAVLAVGPRGIRVATTSAPAAVEVRWTTAMGVRYPSEVDCTIPDPGGAAVECSATVVAARAAHRDAVRAAAAHAAALAAERLLGAEVATTRQRVHALRHRWLPRLSEALRQRELELDEQERQERIGWRRAGTEPGRPG</sequence>
<evidence type="ECO:0000256" key="1">
    <source>
        <dbReference type="ARBA" id="ARBA00005850"/>
    </source>
</evidence>
<comment type="caution">
    <text evidence="5">The sequence shown here is derived from an EMBL/GenBank/DDBJ whole genome shotgun (WGS) entry which is preliminary data.</text>
</comment>
<accession>A0ABX1S888</accession>
<protein>
    <submittedName>
        <fullName evidence="5">V-type ATPase, D subunit</fullName>
    </submittedName>
</protein>
<evidence type="ECO:0000313" key="5">
    <source>
        <dbReference type="EMBL" id="NMH97775.1"/>
    </source>
</evidence>